<organism evidence="2 3">
    <name type="scientific">Bradyrhizobium jicamae</name>
    <dbReference type="NCBI Taxonomy" id="280332"/>
    <lineage>
        <taxon>Bacteria</taxon>
        <taxon>Pseudomonadati</taxon>
        <taxon>Pseudomonadota</taxon>
        <taxon>Alphaproteobacteria</taxon>
        <taxon>Hyphomicrobiales</taxon>
        <taxon>Nitrobacteraceae</taxon>
        <taxon>Bradyrhizobium</taxon>
    </lineage>
</organism>
<dbReference type="PANTHER" id="PTHR42928:SF5">
    <property type="entry name" value="BLR1237 PROTEIN"/>
    <property type="match status" value="1"/>
</dbReference>
<dbReference type="SUPFAM" id="SSF53850">
    <property type="entry name" value="Periplasmic binding protein-like II"/>
    <property type="match status" value="1"/>
</dbReference>
<comment type="similarity">
    <text evidence="1">Belongs to the UPF0065 (bug) family.</text>
</comment>
<keyword evidence="3" id="KW-1185">Reference proteome</keyword>
<dbReference type="InterPro" id="IPR005064">
    <property type="entry name" value="BUG"/>
</dbReference>
<dbReference type="AlphaFoldDB" id="A0A0R3KPB7"/>
<protein>
    <recommendedName>
        <fullName evidence="4">ABC transporter substrate-binding protein</fullName>
    </recommendedName>
</protein>
<comment type="caution">
    <text evidence="2">The sequence shown here is derived from an EMBL/GenBank/DDBJ whole genome shotgun (WGS) entry which is preliminary data.</text>
</comment>
<dbReference type="EMBL" id="LLXZ01000191">
    <property type="protein sequence ID" value="KRQ97451.1"/>
    <property type="molecule type" value="Genomic_DNA"/>
</dbReference>
<gene>
    <name evidence="2" type="ORF">CQ12_01880</name>
</gene>
<dbReference type="Gene3D" id="3.40.190.150">
    <property type="entry name" value="Bordetella uptake gene, domain 1"/>
    <property type="match status" value="1"/>
</dbReference>
<evidence type="ECO:0000313" key="3">
    <source>
        <dbReference type="Proteomes" id="UP000050863"/>
    </source>
</evidence>
<reference evidence="2 3" key="1">
    <citation type="submission" date="2014-03" db="EMBL/GenBank/DDBJ databases">
        <title>Bradyrhizobium valentinum sp. nov., isolated from effective nodules of Lupinus mariae-josephae, a lupine endemic of basic-lime soils in Eastern Spain.</title>
        <authorList>
            <person name="Duran D."/>
            <person name="Rey L."/>
            <person name="Navarro A."/>
            <person name="Busquets A."/>
            <person name="Imperial J."/>
            <person name="Ruiz-Argueso T."/>
        </authorList>
    </citation>
    <scope>NUCLEOTIDE SEQUENCE [LARGE SCALE GENOMIC DNA]</scope>
    <source>
        <strain evidence="2 3">PAC68</strain>
    </source>
</reference>
<dbReference type="PIRSF" id="PIRSF017082">
    <property type="entry name" value="YflP"/>
    <property type="match status" value="1"/>
</dbReference>
<proteinExistence type="inferred from homology"/>
<dbReference type="InterPro" id="IPR042100">
    <property type="entry name" value="Bug_dom1"/>
</dbReference>
<dbReference type="STRING" id="280332.CQ12_01880"/>
<dbReference type="Pfam" id="PF03401">
    <property type="entry name" value="TctC"/>
    <property type="match status" value="1"/>
</dbReference>
<accession>A0A0R3KPB7</accession>
<evidence type="ECO:0000313" key="2">
    <source>
        <dbReference type="EMBL" id="KRQ97451.1"/>
    </source>
</evidence>
<name>A0A0R3KPB7_9BRAD</name>
<evidence type="ECO:0008006" key="4">
    <source>
        <dbReference type="Google" id="ProtNLM"/>
    </source>
</evidence>
<evidence type="ECO:0000256" key="1">
    <source>
        <dbReference type="ARBA" id="ARBA00006987"/>
    </source>
</evidence>
<dbReference type="Proteomes" id="UP000050863">
    <property type="component" value="Unassembled WGS sequence"/>
</dbReference>
<dbReference type="Gene3D" id="3.40.190.10">
    <property type="entry name" value="Periplasmic binding protein-like II"/>
    <property type="match status" value="1"/>
</dbReference>
<sequence>MIPGACEVTLLASGGASPMNAHRKECAITTNKTLEDAIVISRFGTSALIGLGLSIAALLPQAHAQSTAKTVALVVPFAAGGGTDTVARLIGERMSKTLGQTIIVENVVGGGSTLANDRVARSAPDGTTILINHVALLAAPSLFTNLRYDTKTAFEAVGLVNNAPMVLIGRKSIPGEGPKDHVAWIKAQRDKANFAHGGLGTNSHLCAVMMGNVLGFKPTVVAYRGSAPAIADLLAGQIDLLWDQVTNALPQIQAGTLHGIAITSPARLEQLKDVPTTAELGMPEVSYSMWHGLYVAKGTPKETVNALNAALRAALSEPELVDKLKQLGTLPFPNNELTPEAHARLFADDLLRVAKLVESSGIKASEAK</sequence>
<dbReference type="PANTHER" id="PTHR42928">
    <property type="entry name" value="TRICARBOXYLATE-BINDING PROTEIN"/>
    <property type="match status" value="1"/>
</dbReference>